<name>A0AAW1KJ72_POPJA</name>
<protein>
    <submittedName>
        <fullName evidence="2">Uncharacterized protein</fullName>
    </submittedName>
</protein>
<sequence length="128" mass="12715">MKTFSLIAFCVVIAAASAGWHGGVAIVAPGAHGALAGATHGQAVISGPAGTVATHGNGAWGGHGGWEGWGGAWNGGWNGGWGGGAWAGSGHEGQWVPDGTEHLYDDGSYRPEHHYGGGHGGYGGHGHW</sequence>
<dbReference type="Proteomes" id="UP001458880">
    <property type="component" value="Unassembled WGS sequence"/>
</dbReference>
<dbReference type="EMBL" id="JASPKY010000222">
    <property type="protein sequence ID" value="KAK9719132.1"/>
    <property type="molecule type" value="Genomic_DNA"/>
</dbReference>
<reference evidence="2 3" key="1">
    <citation type="journal article" date="2024" name="BMC Genomics">
        <title>De novo assembly and annotation of Popillia japonica's genome with initial clues to its potential as an invasive pest.</title>
        <authorList>
            <person name="Cucini C."/>
            <person name="Boschi S."/>
            <person name="Funari R."/>
            <person name="Cardaioli E."/>
            <person name="Iannotti N."/>
            <person name="Marturano G."/>
            <person name="Paoli F."/>
            <person name="Bruttini M."/>
            <person name="Carapelli A."/>
            <person name="Frati F."/>
            <person name="Nardi F."/>
        </authorList>
    </citation>
    <scope>NUCLEOTIDE SEQUENCE [LARGE SCALE GENOMIC DNA]</scope>
    <source>
        <strain evidence="2">DMR45628</strain>
    </source>
</reference>
<evidence type="ECO:0000313" key="3">
    <source>
        <dbReference type="Proteomes" id="UP001458880"/>
    </source>
</evidence>
<feature type="chain" id="PRO_5043407732" evidence="1">
    <location>
        <begin position="19"/>
        <end position="128"/>
    </location>
</feature>
<evidence type="ECO:0000313" key="2">
    <source>
        <dbReference type="EMBL" id="KAK9719132.1"/>
    </source>
</evidence>
<accession>A0AAW1KJ72</accession>
<gene>
    <name evidence="2" type="ORF">QE152_g22813</name>
</gene>
<proteinExistence type="predicted"/>
<keyword evidence="3" id="KW-1185">Reference proteome</keyword>
<evidence type="ECO:0000256" key="1">
    <source>
        <dbReference type="SAM" id="SignalP"/>
    </source>
</evidence>
<feature type="signal peptide" evidence="1">
    <location>
        <begin position="1"/>
        <end position="18"/>
    </location>
</feature>
<keyword evidence="1" id="KW-0732">Signal</keyword>
<organism evidence="2 3">
    <name type="scientific">Popillia japonica</name>
    <name type="common">Japanese beetle</name>
    <dbReference type="NCBI Taxonomy" id="7064"/>
    <lineage>
        <taxon>Eukaryota</taxon>
        <taxon>Metazoa</taxon>
        <taxon>Ecdysozoa</taxon>
        <taxon>Arthropoda</taxon>
        <taxon>Hexapoda</taxon>
        <taxon>Insecta</taxon>
        <taxon>Pterygota</taxon>
        <taxon>Neoptera</taxon>
        <taxon>Endopterygota</taxon>
        <taxon>Coleoptera</taxon>
        <taxon>Polyphaga</taxon>
        <taxon>Scarabaeiformia</taxon>
        <taxon>Scarabaeidae</taxon>
        <taxon>Rutelinae</taxon>
        <taxon>Popillia</taxon>
    </lineage>
</organism>
<dbReference type="AlphaFoldDB" id="A0AAW1KJ72"/>
<comment type="caution">
    <text evidence="2">The sequence shown here is derived from an EMBL/GenBank/DDBJ whole genome shotgun (WGS) entry which is preliminary data.</text>
</comment>